<dbReference type="EMBL" id="JBDFQZ010000002">
    <property type="protein sequence ID" value="KAK9749512.1"/>
    <property type="molecule type" value="Genomic_DNA"/>
</dbReference>
<dbReference type="Pfam" id="PF02458">
    <property type="entry name" value="Transferase"/>
    <property type="match status" value="1"/>
</dbReference>
<protein>
    <submittedName>
        <fullName evidence="1">Uncharacterized protein</fullName>
    </submittedName>
</protein>
<evidence type="ECO:0000313" key="1">
    <source>
        <dbReference type="EMBL" id="KAK9749512.1"/>
    </source>
</evidence>
<comment type="caution">
    <text evidence="1">The sequence shown here is derived from an EMBL/GenBank/DDBJ whole genome shotgun (WGS) entry which is preliminary data.</text>
</comment>
<keyword evidence="2" id="KW-1185">Reference proteome</keyword>
<gene>
    <name evidence="1" type="ORF">RND81_02G130800</name>
</gene>
<evidence type="ECO:0000313" key="2">
    <source>
        <dbReference type="Proteomes" id="UP001443914"/>
    </source>
</evidence>
<dbReference type="InterPro" id="IPR023213">
    <property type="entry name" value="CAT-like_dom_sf"/>
</dbReference>
<accession>A0AAW1MXW3</accession>
<name>A0AAW1MXW3_SAPOF</name>
<organism evidence="1 2">
    <name type="scientific">Saponaria officinalis</name>
    <name type="common">Common soapwort</name>
    <name type="synonym">Lychnis saponaria</name>
    <dbReference type="NCBI Taxonomy" id="3572"/>
    <lineage>
        <taxon>Eukaryota</taxon>
        <taxon>Viridiplantae</taxon>
        <taxon>Streptophyta</taxon>
        <taxon>Embryophyta</taxon>
        <taxon>Tracheophyta</taxon>
        <taxon>Spermatophyta</taxon>
        <taxon>Magnoliopsida</taxon>
        <taxon>eudicotyledons</taxon>
        <taxon>Gunneridae</taxon>
        <taxon>Pentapetalae</taxon>
        <taxon>Caryophyllales</taxon>
        <taxon>Caryophyllaceae</taxon>
        <taxon>Caryophylleae</taxon>
        <taxon>Saponaria</taxon>
    </lineage>
</organism>
<dbReference type="Proteomes" id="UP001443914">
    <property type="component" value="Unassembled WGS sequence"/>
</dbReference>
<sequence>MDLLMLSVQYIQKGLLFTKLSVINDVEFSNTNFLSLMLVHFYPLAGRLVTEVDKEKHNICHRSSTKPNEHDM</sequence>
<dbReference type="AlphaFoldDB" id="A0AAW1MXW3"/>
<dbReference type="Gene3D" id="3.30.559.10">
    <property type="entry name" value="Chloramphenicol acetyltransferase-like domain"/>
    <property type="match status" value="1"/>
</dbReference>
<proteinExistence type="predicted"/>
<reference evidence="1" key="1">
    <citation type="submission" date="2024-03" db="EMBL/GenBank/DDBJ databases">
        <title>WGS assembly of Saponaria officinalis var. Norfolk2.</title>
        <authorList>
            <person name="Jenkins J."/>
            <person name="Shu S."/>
            <person name="Grimwood J."/>
            <person name="Barry K."/>
            <person name="Goodstein D."/>
            <person name="Schmutz J."/>
            <person name="Leebens-Mack J."/>
            <person name="Osbourn A."/>
        </authorList>
    </citation>
    <scope>NUCLEOTIDE SEQUENCE [LARGE SCALE GENOMIC DNA]</scope>
    <source>
        <strain evidence="1">JIC</strain>
    </source>
</reference>